<keyword evidence="2" id="KW-1185">Reference proteome</keyword>
<reference evidence="1" key="1">
    <citation type="submission" date="2014-02" db="EMBL/GenBank/DDBJ databases">
        <title>Transposable element dynamics among asymbiotic and ectomycorrhizal Amanita fungi.</title>
        <authorList>
            <consortium name="DOE Joint Genome Institute"/>
            <person name="Hess J."/>
            <person name="Skrede I."/>
            <person name="Wolfe B."/>
            <person name="LaButti K."/>
            <person name="Ohm R.A."/>
            <person name="Grigoriev I.V."/>
            <person name="Pringle A."/>
        </authorList>
    </citation>
    <scope>NUCLEOTIDE SEQUENCE [LARGE SCALE GENOMIC DNA]</scope>
    <source>
        <strain evidence="1">SKay4041</strain>
    </source>
</reference>
<organism evidence="1 2">
    <name type="scientific">Amanita thiersii Skay4041</name>
    <dbReference type="NCBI Taxonomy" id="703135"/>
    <lineage>
        <taxon>Eukaryota</taxon>
        <taxon>Fungi</taxon>
        <taxon>Dikarya</taxon>
        <taxon>Basidiomycota</taxon>
        <taxon>Agaricomycotina</taxon>
        <taxon>Agaricomycetes</taxon>
        <taxon>Agaricomycetidae</taxon>
        <taxon>Agaricales</taxon>
        <taxon>Pluteineae</taxon>
        <taxon>Amanitaceae</taxon>
        <taxon>Amanita</taxon>
    </lineage>
</organism>
<evidence type="ECO:0000313" key="1">
    <source>
        <dbReference type="EMBL" id="PFH47300.1"/>
    </source>
</evidence>
<accession>A0A2A9NHW9</accession>
<sequence>MARIFLTPEHSQTRTFGDSVARTSRTGRIELQTSTILDISLFTQVALRMTFLRI</sequence>
<proteinExistence type="predicted"/>
<dbReference type="Proteomes" id="UP000242287">
    <property type="component" value="Unassembled WGS sequence"/>
</dbReference>
<dbReference type="AlphaFoldDB" id="A0A2A9NHW9"/>
<name>A0A2A9NHW9_9AGAR</name>
<gene>
    <name evidence="1" type="ORF">AMATHDRAFT_67957</name>
</gene>
<dbReference type="EMBL" id="KZ302121">
    <property type="protein sequence ID" value="PFH47300.1"/>
    <property type="molecule type" value="Genomic_DNA"/>
</dbReference>
<protein>
    <submittedName>
        <fullName evidence="1">Uncharacterized protein</fullName>
    </submittedName>
</protein>
<evidence type="ECO:0000313" key="2">
    <source>
        <dbReference type="Proteomes" id="UP000242287"/>
    </source>
</evidence>